<comment type="caution">
    <text evidence="1">The sequence shown here is derived from an EMBL/GenBank/DDBJ whole genome shotgun (WGS) entry which is preliminary data.</text>
</comment>
<dbReference type="PANTHER" id="PTHR30565">
    <property type="entry name" value="PROTEIN YCIF"/>
    <property type="match status" value="1"/>
</dbReference>
<dbReference type="InterPro" id="IPR010287">
    <property type="entry name" value="DUF892_YciF-like"/>
</dbReference>
<dbReference type="PANTHER" id="PTHR30565:SF9">
    <property type="entry name" value="PROTEIN YCIF"/>
    <property type="match status" value="1"/>
</dbReference>
<dbReference type="RefSeq" id="WP_135082750.1">
    <property type="nucleotide sequence ID" value="NZ_SPDV01000001.1"/>
</dbReference>
<dbReference type="Proteomes" id="UP000298213">
    <property type="component" value="Unassembled WGS sequence"/>
</dbReference>
<accession>A0A4Y8ZW74</accession>
<dbReference type="OrthoDB" id="7273732at2"/>
<evidence type="ECO:0000313" key="2">
    <source>
        <dbReference type="Proteomes" id="UP000298213"/>
    </source>
</evidence>
<keyword evidence="2" id="KW-1185">Reference proteome</keyword>
<dbReference type="Gene3D" id="1.20.1260.10">
    <property type="match status" value="1"/>
</dbReference>
<protein>
    <submittedName>
        <fullName evidence="1">Ferritin-like domain-containing protein</fullName>
    </submittedName>
</protein>
<evidence type="ECO:0000313" key="1">
    <source>
        <dbReference type="EMBL" id="TFI60293.1"/>
    </source>
</evidence>
<dbReference type="InterPro" id="IPR012347">
    <property type="entry name" value="Ferritin-like"/>
</dbReference>
<dbReference type="Pfam" id="PF05974">
    <property type="entry name" value="DUF892"/>
    <property type="match status" value="1"/>
</dbReference>
<reference evidence="1 2" key="1">
    <citation type="submission" date="2019-03" db="EMBL/GenBank/DDBJ databases">
        <title>Genome sequence of Sphingomonas sp. 17J27-24.</title>
        <authorList>
            <person name="Kim M."/>
            <person name="Maeng S."/>
            <person name="Sathiyaraj S."/>
        </authorList>
    </citation>
    <scope>NUCLEOTIDE SEQUENCE [LARGE SCALE GENOMIC DNA]</scope>
    <source>
        <strain evidence="1 2">17J27-24</strain>
    </source>
</reference>
<gene>
    <name evidence="1" type="ORF">E2493_00860</name>
</gene>
<sequence length="173" mass="19024">MASTSSSHVRMIFVTGLQNVHAVEQQALSLLDRQLDRLVHYPEISERLRAHRIETESQIRRLDDILASLGEQGSSLKDMALSFLGNLAAMGHVMAADEVLKNHFVNAAFENYEIASYTSLIALGEAGSFPTATALLRETLQEEIAMAAWVQDSLPDLTRKYVSRRASGVSAGH</sequence>
<proteinExistence type="predicted"/>
<dbReference type="SUPFAM" id="SSF47240">
    <property type="entry name" value="Ferritin-like"/>
    <property type="match status" value="1"/>
</dbReference>
<organism evidence="1 2">
    <name type="scientific">Sphingomonas parva</name>
    <dbReference type="NCBI Taxonomy" id="2555898"/>
    <lineage>
        <taxon>Bacteria</taxon>
        <taxon>Pseudomonadati</taxon>
        <taxon>Pseudomonadota</taxon>
        <taxon>Alphaproteobacteria</taxon>
        <taxon>Sphingomonadales</taxon>
        <taxon>Sphingomonadaceae</taxon>
        <taxon>Sphingomonas</taxon>
    </lineage>
</organism>
<dbReference type="InterPro" id="IPR009078">
    <property type="entry name" value="Ferritin-like_SF"/>
</dbReference>
<dbReference type="AlphaFoldDB" id="A0A4Y8ZW74"/>
<dbReference type="EMBL" id="SPDV01000001">
    <property type="protein sequence ID" value="TFI60293.1"/>
    <property type="molecule type" value="Genomic_DNA"/>
</dbReference>
<dbReference type="InterPro" id="IPR047114">
    <property type="entry name" value="YciF"/>
</dbReference>
<name>A0A4Y8ZW74_9SPHN</name>